<organism evidence="2 3">
    <name type="scientific">Mycobacterium paraffinicum</name>
    <dbReference type="NCBI Taxonomy" id="53378"/>
    <lineage>
        <taxon>Bacteria</taxon>
        <taxon>Bacillati</taxon>
        <taxon>Actinomycetota</taxon>
        <taxon>Actinomycetes</taxon>
        <taxon>Mycobacteriales</taxon>
        <taxon>Mycobacteriaceae</taxon>
        <taxon>Mycobacterium</taxon>
    </lineage>
</organism>
<gene>
    <name evidence="2" type="ORF">BRW65_18140</name>
</gene>
<dbReference type="InterPro" id="IPR016181">
    <property type="entry name" value="Acyl_CoA_acyltransferase"/>
</dbReference>
<dbReference type="EMBL" id="MPNT01000017">
    <property type="protein sequence ID" value="OJZ71723.1"/>
    <property type="molecule type" value="Genomic_DNA"/>
</dbReference>
<accession>A0A1Q4HRV8</accession>
<sequence>MATPEDADAIAEIYAPYVLDSAISFEVVPPSGQEMRSRLTATLTDLPWLVVTHADAVRGYAYASPHGQRAAYRWSVDVSVYLDRSLHRTGHGRRIYSALFNLLAAQGYINAFAAIALPNPASVALHESMGFACAGVFEGVGFKNGAWWDIGWWRRDLADRPGRPSDPLPWSGLPTRTIEAALNEHDR</sequence>
<name>A0A1Q4HRV8_9MYCO</name>
<dbReference type="RefSeq" id="WP_073877255.1">
    <property type="nucleotide sequence ID" value="NZ_MPNT01000017.1"/>
</dbReference>
<keyword evidence="2" id="KW-0808">Transferase</keyword>
<evidence type="ECO:0000259" key="1">
    <source>
        <dbReference type="PROSITE" id="PS51186"/>
    </source>
</evidence>
<protein>
    <submittedName>
        <fullName evidence="2">GNAT family N-acetyltransferase</fullName>
    </submittedName>
</protein>
<dbReference type="GO" id="GO:0016747">
    <property type="term" value="F:acyltransferase activity, transferring groups other than amino-acyl groups"/>
    <property type="evidence" value="ECO:0007669"/>
    <property type="project" value="InterPro"/>
</dbReference>
<dbReference type="STRING" id="53378.BRW65_18140"/>
<feature type="domain" description="N-acetyltransferase" evidence="1">
    <location>
        <begin position="1"/>
        <end position="154"/>
    </location>
</feature>
<dbReference type="NCBIfam" id="NF040504">
    <property type="entry name" value="resist_ArsN1b"/>
    <property type="match status" value="1"/>
</dbReference>
<evidence type="ECO:0000313" key="2">
    <source>
        <dbReference type="EMBL" id="OJZ71723.1"/>
    </source>
</evidence>
<dbReference type="PROSITE" id="PS51186">
    <property type="entry name" value="GNAT"/>
    <property type="match status" value="1"/>
</dbReference>
<dbReference type="PANTHER" id="PTHR43072:SF8">
    <property type="entry name" value="ACYLTRANSFERASE FABY-RELATED"/>
    <property type="match status" value="1"/>
</dbReference>
<reference evidence="2 3" key="1">
    <citation type="submission" date="2016-11" db="EMBL/GenBank/DDBJ databases">
        <title>Genome sequences of unsequenced Mycobacteria.</title>
        <authorList>
            <person name="Greninger A.L."/>
            <person name="Fang F."/>
            <person name="Jerome K.R."/>
        </authorList>
    </citation>
    <scope>NUCLEOTIDE SEQUENCE [LARGE SCALE GENOMIC DNA]</scope>
    <source>
        <strain evidence="2 3">M11</strain>
    </source>
</reference>
<dbReference type="Pfam" id="PF13420">
    <property type="entry name" value="Acetyltransf_4"/>
    <property type="match status" value="1"/>
</dbReference>
<comment type="caution">
    <text evidence="2">The sequence shown here is derived from an EMBL/GenBank/DDBJ whole genome shotgun (WGS) entry which is preliminary data.</text>
</comment>
<dbReference type="AlphaFoldDB" id="A0A1Q4HRV8"/>
<dbReference type="Proteomes" id="UP000186438">
    <property type="component" value="Unassembled WGS sequence"/>
</dbReference>
<dbReference type="InterPro" id="IPR000182">
    <property type="entry name" value="GNAT_dom"/>
</dbReference>
<keyword evidence="3" id="KW-1185">Reference proteome</keyword>
<dbReference type="Gene3D" id="3.40.630.30">
    <property type="match status" value="1"/>
</dbReference>
<proteinExistence type="predicted"/>
<dbReference type="OrthoDB" id="3173333at2"/>
<evidence type="ECO:0000313" key="3">
    <source>
        <dbReference type="Proteomes" id="UP000186438"/>
    </source>
</evidence>
<dbReference type="PANTHER" id="PTHR43072">
    <property type="entry name" value="N-ACETYLTRANSFERASE"/>
    <property type="match status" value="1"/>
</dbReference>
<dbReference type="SUPFAM" id="SSF55729">
    <property type="entry name" value="Acyl-CoA N-acyltransferases (Nat)"/>
    <property type="match status" value="1"/>
</dbReference>